<evidence type="ECO:0000313" key="21">
    <source>
        <dbReference type="Proteomes" id="UP000194450"/>
    </source>
</evidence>
<protein>
    <recommendedName>
        <fullName evidence="17 18">Multifunctional fusion protein</fullName>
    </recommendedName>
    <domain>
        <recommendedName>
            <fullName evidence="17">Sulfate adenylyltransferase subunit 1</fullName>
            <ecNumber evidence="17">2.7.7.4</ecNumber>
        </recommendedName>
        <alternativeName>
            <fullName evidence="17">ATP-sulfurylase large subunit</fullName>
        </alternativeName>
        <alternativeName>
            <fullName evidence="17">Sulfate adenylate transferase</fullName>
            <shortName evidence="17">SAT</shortName>
        </alternativeName>
    </domain>
    <domain>
        <recommendedName>
            <fullName evidence="18">Adenylyl-sulfate kinase</fullName>
            <ecNumber evidence="18">2.7.1.25</ecNumber>
        </recommendedName>
        <alternativeName>
            <fullName evidence="18">APS kinase</fullName>
        </alternativeName>
        <alternativeName>
            <fullName evidence="18">ATP adenosine-5'-phosphosulfate 3'-phosphotransferase</fullName>
        </alternativeName>
        <alternativeName>
            <fullName evidence="18">Adenosine-5'-phosphosulfate kinase</fullName>
        </alternativeName>
    </domain>
</protein>
<dbReference type="InterPro" id="IPR011779">
    <property type="entry name" value="SO4_adenylTrfase_lsu"/>
</dbReference>
<evidence type="ECO:0000256" key="17">
    <source>
        <dbReference type="HAMAP-Rule" id="MF_00062"/>
    </source>
</evidence>
<comment type="pathway">
    <text evidence="17">Sulfur metabolism; hydrogen sulfide biosynthesis; sulfite from sulfate: step 1/3.</text>
</comment>
<dbReference type="SUPFAM" id="SSF50465">
    <property type="entry name" value="EF-Tu/eEF-1alpha/eIF2-gamma C-terminal domain"/>
    <property type="match status" value="1"/>
</dbReference>
<keyword evidence="10 17" id="KW-0548">Nucleotidyltransferase</keyword>
<comment type="similarity">
    <text evidence="6">In the N-terminal section; belongs to the TRAFAC class translation factor GTPase superfamily. Classic translation factor GTPase family. CysN/NodQ subfamily.</text>
</comment>
<dbReference type="NCBIfam" id="NF003013">
    <property type="entry name" value="PRK03846.1"/>
    <property type="match status" value="1"/>
</dbReference>
<dbReference type="InterPro" id="IPR041757">
    <property type="entry name" value="CysN_GTP-bd"/>
</dbReference>
<comment type="catalytic activity">
    <reaction evidence="16 17">
        <text>sulfate + ATP + H(+) = adenosine 5'-phosphosulfate + diphosphate</text>
        <dbReference type="Rhea" id="RHEA:18133"/>
        <dbReference type="ChEBI" id="CHEBI:15378"/>
        <dbReference type="ChEBI" id="CHEBI:16189"/>
        <dbReference type="ChEBI" id="CHEBI:30616"/>
        <dbReference type="ChEBI" id="CHEBI:33019"/>
        <dbReference type="ChEBI" id="CHEBI:58243"/>
        <dbReference type="EC" id="2.7.7.4"/>
    </reaction>
</comment>
<dbReference type="GO" id="GO:0004781">
    <property type="term" value="F:sulfate adenylyltransferase (ATP) activity"/>
    <property type="evidence" value="ECO:0007669"/>
    <property type="project" value="UniProtKB-UniRule"/>
</dbReference>
<comment type="similarity">
    <text evidence="5">In the C-terminal section; belongs to the APS kinase family.</text>
</comment>
<dbReference type="PANTHER" id="PTHR23115">
    <property type="entry name" value="TRANSLATION FACTOR"/>
    <property type="match status" value="1"/>
</dbReference>
<comment type="function">
    <text evidence="2">APS kinase catalyzes the synthesis of activated sulfate.</text>
</comment>
<evidence type="ECO:0000256" key="12">
    <source>
        <dbReference type="ARBA" id="ARBA00022777"/>
    </source>
</evidence>
<dbReference type="GO" id="GO:0005524">
    <property type="term" value="F:ATP binding"/>
    <property type="evidence" value="ECO:0007669"/>
    <property type="project" value="UniProtKB-UniRule"/>
</dbReference>
<dbReference type="InterPro" id="IPR027417">
    <property type="entry name" value="P-loop_NTPase"/>
</dbReference>
<dbReference type="PROSITE" id="PS51722">
    <property type="entry name" value="G_TR_2"/>
    <property type="match status" value="1"/>
</dbReference>
<dbReference type="NCBIfam" id="TIGR00455">
    <property type="entry name" value="apsK"/>
    <property type="match status" value="1"/>
</dbReference>
<evidence type="ECO:0000256" key="7">
    <source>
        <dbReference type="ARBA" id="ARBA00022458"/>
    </source>
</evidence>
<dbReference type="EC" id="2.7.1.25" evidence="18"/>
<dbReference type="EMBL" id="FXWH01000001">
    <property type="protein sequence ID" value="SMQ61789.1"/>
    <property type="molecule type" value="Genomic_DNA"/>
</dbReference>
<dbReference type="NCBIfam" id="NF003478">
    <property type="entry name" value="PRK05124.1"/>
    <property type="match status" value="1"/>
</dbReference>
<evidence type="ECO:0000256" key="4">
    <source>
        <dbReference type="ARBA" id="ARBA00004806"/>
    </source>
</evidence>
<dbReference type="CDD" id="cd04166">
    <property type="entry name" value="CysN_ATPS"/>
    <property type="match status" value="1"/>
</dbReference>
<dbReference type="InterPro" id="IPR050100">
    <property type="entry name" value="TRAFAC_GTPase_members"/>
</dbReference>
<comment type="subunit">
    <text evidence="17">Heterodimer composed of CysD, the smaller subunit, and CysN.</text>
</comment>
<evidence type="ECO:0000313" key="20">
    <source>
        <dbReference type="EMBL" id="SMQ61789.1"/>
    </source>
</evidence>
<accession>A0A1Y6EHD6</accession>
<feature type="binding site" evidence="17">
    <location>
        <begin position="96"/>
        <end position="100"/>
    </location>
    <ligand>
        <name>GTP</name>
        <dbReference type="ChEBI" id="CHEBI:37565"/>
    </ligand>
</feature>
<name>A0A1Y6EHD6_9GAMM</name>
<dbReference type="HAMAP" id="MF_00062">
    <property type="entry name" value="Sulf_adenylyltr_sub1"/>
    <property type="match status" value="1"/>
</dbReference>
<evidence type="ECO:0000256" key="2">
    <source>
        <dbReference type="ARBA" id="ARBA00002357"/>
    </source>
</evidence>
<dbReference type="Pfam" id="PF22594">
    <property type="entry name" value="GTP-eEF1A_C"/>
    <property type="match status" value="1"/>
</dbReference>
<keyword evidence="8 18" id="KW-0597">Phosphoprotein</keyword>
<dbReference type="GO" id="GO:0005525">
    <property type="term" value="F:GTP binding"/>
    <property type="evidence" value="ECO:0007669"/>
    <property type="project" value="UniProtKB-UniRule"/>
</dbReference>
<dbReference type="InterPro" id="IPR009000">
    <property type="entry name" value="Transl_B-barrel_sf"/>
</dbReference>
<keyword evidence="13 17" id="KW-0067">ATP-binding</keyword>
<feature type="binding site" evidence="18">
    <location>
        <begin position="461"/>
        <end position="468"/>
    </location>
    <ligand>
        <name>ATP</name>
        <dbReference type="ChEBI" id="CHEBI:30616"/>
    </ligand>
</feature>
<comment type="similarity">
    <text evidence="17">Belongs to the TRAFAC class translation factor GTPase superfamily. Classic translation factor GTPase family. CysN/NodQ subfamily.</text>
</comment>
<evidence type="ECO:0000256" key="1">
    <source>
        <dbReference type="ARBA" id="ARBA00001823"/>
    </source>
</evidence>
<dbReference type="GO" id="GO:0004020">
    <property type="term" value="F:adenylylsulfate kinase activity"/>
    <property type="evidence" value="ECO:0007669"/>
    <property type="project" value="UniProtKB-UniRule"/>
</dbReference>
<dbReference type="InterPro" id="IPR000795">
    <property type="entry name" value="T_Tr_GTP-bd_dom"/>
</dbReference>
<keyword evidence="11 17" id="KW-0547">Nucleotide-binding</keyword>
<evidence type="ECO:0000256" key="13">
    <source>
        <dbReference type="ARBA" id="ARBA00022840"/>
    </source>
</evidence>
<evidence type="ECO:0000256" key="3">
    <source>
        <dbReference type="ARBA" id="ARBA00002632"/>
    </source>
</evidence>
<feature type="domain" description="Tr-type G" evidence="19">
    <location>
        <begin position="8"/>
        <end position="222"/>
    </location>
</feature>
<evidence type="ECO:0000256" key="9">
    <source>
        <dbReference type="ARBA" id="ARBA00022679"/>
    </source>
</evidence>
<dbReference type="GO" id="GO:0070814">
    <property type="term" value="P:hydrogen sulfide biosynthetic process"/>
    <property type="evidence" value="ECO:0007669"/>
    <property type="project" value="UniProtKB-UniRule"/>
</dbReference>
<dbReference type="CDD" id="cd04095">
    <property type="entry name" value="CysN_NoDQ_III"/>
    <property type="match status" value="1"/>
</dbReference>
<evidence type="ECO:0000256" key="6">
    <source>
        <dbReference type="ARBA" id="ARBA00007237"/>
    </source>
</evidence>
<comment type="catalytic activity">
    <reaction evidence="1 18">
        <text>adenosine 5'-phosphosulfate + ATP = 3'-phosphoadenylyl sulfate + ADP + H(+)</text>
        <dbReference type="Rhea" id="RHEA:24152"/>
        <dbReference type="ChEBI" id="CHEBI:15378"/>
        <dbReference type="ChEBI" id="CHEBI:30616"/>
        <dbReference type="ChEBI" id="CHEBI:58243"/>
        <dbReference type="ChEBI" id="CHEBI:58339"/>
        <dbReference type="ChEBI" id="CHEBI:456216"/>
        <dbReference type="EC" id="2.7.1.25"/>
    </reaction>
</comment>
<dbReference type="Gene3D" id="3.40.50.300">
    <property type="entry name" value="P-loop containing nucleotide triphosphate hydrolases"/>
    <property type="match status" value="2"/>
</dbReference>
<dbReference type="AlphaFoldDB" id="A0A1Y6EHD6"/>
<evidence type="ECO:0000259" key="19">
    <source>
        <dbReference type="PROSITE" id="PS51722"/>
    </source>
</evidence>
<dbReference type="CDD" id="cd02027">
    <property type="entry name" value="APSK"/>
    <property type="match status" value="1"/>
</dbReference>
<dbReference type="InterPro" id="IPR054696">
    <property type="entry name" value="GTP-eEF1A_C"/>
</dbReference>
<proteinExistence type="inferred from homology"/>
<dbReference type="GO" id="GO:0000103">
    <property type="term" value="P:sulfate assimilation"/>
    <property type="evidence" value="ECO:0007669"/>
    <property type="project" value="UniProtKB-UniRule"/>
</dbReference>
<evidence type="ECO:0000256" key="5">
    <source>
        <dbReference type="ARBA" id="ARBA00005438"/>
    </source>
</evidence>
<dbReference type="PRINTS" id="PR00315">
    <property type="entry name" value="ELONGATNFCT"/>
</dbReference>
<comment type="function">
    <text evidence="17">With CysD forms the ATP sulfurylase (ATPS) that catalyzes the adenylation of sulfate producing adenosine 5'-phosphosulfate (APS) and diphosphate, the first enzymatic step in sulfur assimilation pathway. APS synthesis involves the formation of a high-energy phosphoric-sulfuric acid anhydride bond driven by GTP hydrolysis by CysN coupled to ATP hydrolysis by CysD.</text>
</comment>
<evidence type="ECO:0000256" key="18">
    <source>
        <dbReference type="HAMAP-Rule" id="MF_00065"/>
    </source>
</evidence>
<dbReference type="NCBIfam" id="NF004035">
    <property type="entry name" value="PRK05506.1"/>
    <property type="match status" value="1"/>
</dbReference>
<dbReference type="FunFam" id="3.40.50.300:FF:000119">
    <property type="entry name" value="Sulfate adenylyltransferase subunit 1"/>
    <property type="match status" value="1"/>
</dbReference>
<dbReference type="SUPFAM" id="SSF52540">
    <property type="entry name" value="P-loop containing nucleoside triphosphate hydrolases"/>
    <property type="match status" value="2"/>
</dbReference>
<feature type="binding site" evidence="17">
    <location>
        <begin position="17"/>
        <end position="24"/>
    </location>
    <ligand>
        <name>GTP</name>
        <dbReference type="ChEBI" id="CHEBI:37565"/>
    </ligand>
</feature>
<dbReference type="InterPro" id="IPR009001">
    <property type="entry name" value="Transl_elong_EF1A/Init_IF2_C"/>
</dbReference>
<dbReference type="InterPro" id="IPR044139">
    <property type="entry name" value="CysN_NoDQ_III"/>
</dbReference>
<dbReference type="SUPFAM" id="SSF50447">
    <property type="entry name" value="Translation proteins"/>
    <property type="match status" value="1"/>
</dbReference>
<keyword evidence="15" id="KW-0511">Multifunctional enzyme</keyword>
<gene>
    <name evidence="17" type="primary">cysN</name>
    <name evidence="18" type="synonym">cysC</name>
    <name evidence="20" type="ORF">SAMN06297229_0614</name>
</gene>
<evidence type="ECO:0000256" key="16">
    <source>
        <dbReference type="ARBA" id="ARBA00049370"/>
    </source>
</evidence>
<dbReference type="GO" id="GO:0003924">
    <property type="term" value="F:GTPase activity"/>
    <property type="evidence" value="ECO:0007669"/>
    <property type="project" value="InterPro"/>
</dbReference>
<dbReference type="Pfam" id="PF01583">
    <property type="entry name" value="APS_kinase"/>
    <property type="match status" value="1"/>
</dbReference>
<dbReference type="PROSITE" id="PS00301">
    <property type="entry name" value="G_TR_1"/>
    <property type="match status" value="1"/>
</dbReference>
<evidence type="ECO:0000256" key="15">
    <source>
        <dbReference type="ARBA" id="ARBA00023268"/>
    </source>
</evidence>
<sequence length="627" mass="69099">MSTNPNKLGLLRLLTCGSVDDGKSTLIGRLLYDSQGIYEDQLSSLTADSKKMGTQGGELDLALLVDGLQSEREQGITIDVAYRYFSTPKRKFIIADTPGHEQYTRNMATGASNSDFAIILIDASKGVQTQTRRHSFICSLLGIKQVIVAVNKMDTVGYKQDVYKGIQQDYLKLAGSLDIPDIRFVPISALLGDNVVHPSKQMPWFRGSTLLHYIETTVPQAHESNEFRFPVQRVSRPDSDFRGFEGSIVSGAVKVGDTIRVLPAGTISSVRSITTFDGELDQAVAPQAVTITLNDEVAVNRGDMLAHKDDLPRVASRVRAKLVWMHEQPLQPRNEYRVHFITKATRGMVAGLHHRIDVNTMTEQSVSTLGLNEIGLVDLQLVEPVPFDKYADNKHSGSFILIDKVSNTTVAAGMVEEALPDTGAQRAGETSQEVVWHAAAVGSQERALRYEHKPCMLWYTGLSGSGKSTIANAVDRLLFERGCRTYVLDGDNLRHGLNKDLGFSDSDRVENIRRVSEMGRLFVDAGLIVSAALISPFAEERARAKTLVGADQFIEVFIDTPIEVCEQRDPKGLYAKARAGDIPNFTGISSPYEAPAKPDVHVHTDKVNVTEAAQQIIDYLFRRRIIA</sequence>
<dbReference type="EC" id="2.7.7.4" evidence="17"/>
<comment type="function">
    <text evidence="3 18">Catalyzes the synthesis of activated sulfate.</text>
</comment>
<dbReference type="HAMAP" id="MF_00065">
    <property type="entry name" value="Adenylyl_sulf_kinase"/>
    <property type="match status" value="1"/>
</dbReference>
<comment type="similarity">
    <text evidence="18">Belongs to the APS kinase family.</text>
</comment>
<evidence type="ECO:0000256" key="8">
    <source>
        <dbReference type="ARBA" id="ARBA00022553"/>
    </source>
</evidence>
<keyword evidence="14 17" id="KW-0342">GTP-binding</keyword>
<comment type="pathway">
    <text evidence="4 18">Sulfur metabolism; hydrogen sulfide biosynthesis; sulfite from sulfate: step 2/3.</text>
</comment>
<dbReference type="NCBIfam" id="TIGR02034">
    <property type="entry name" value="CysN"/>
    <property type="match status" value="1"/>
</dbReference>
<feature type="active site" description="Phosphoserine intermediate" evidence="18">
    <location>
        <position position="535"/>
    </location>
</feature>
<organism evidence="20 21">
    <name type="scientific">Pseudidiomarina planktonica</name>
    <dbReference type="NCBI Taxonomy" id="1323738"/>
    <lineage>
        <taxon>Bacteria</taxon>
        <taxon>Pseudomonadati</taxon>
        <taxon>Pseudomonadota</taxon>
        <taxon>Gammaproteobacteria</taxon>
        <taxon>Alteromonadales</taxon>
        <taxon>Idiomarinaceae</taxon>
        <taxon>Pseudidiomarina</taxon>
    </lineage>
</organism>
<keyword evidence="9 17" id="KW-0808">Transferase</keyword>
<dbReference type="Proteomes" id="UP000194450">
    <property type="component" value="Unassembled WGS sequence"/>
</dbReference>
<evidence type="ECO:0000256" key="14">
    <source>
        <dbReference type="ARBA" id="ARBA00023134"/>
    </source>
</evidence>
<evidence type="ECO:0000256" key="11">
    <source>
        <dbReference type="ARBA" id="ARBA00022741"/>
    </source>
</evidence>
<dbReference type="InterPro" id="IPR031157">
    <property type="entry name" value="G_TR_CS"/>
</dbReference>
<keyword evidence="12 18" id="KW-0418">Kinase</keyword>
<evidence type="ECO:0000256" key="10">
    <source>
        <dbReference type="ARBA" id="ARBA00022695"/>
    </source>
</evidence>
<dbReference type="FunFam" id="3.40.50.300:FF:000212">
    <property type="entry name" value="Adenylyl-sulfate kinase"/>
    <property type="match status" value="1"/>
</dbReference>
<dbReference type="CDD" id="cd03695">
    <property type="entry name" value="CysN_NodQ_II"/>
    <property type="match status" value="1"/>
</dbReference>
<reference evidence="21" key="1">
    <citation type="submission" date="2017-04" db="EMBL/GenBank/DDBJ databases">
        <authorList>
            <person name="Varghese N."/>
            <person name="Submissions S."/>
        </authorList>
    </citation>
    <scope>NUCLEOTIDE SEQUENCE [LARGE SCALE GENOMIC DNA]</scope>
</reference>
<dbReference type="InterPro" id="IPR002891">
    <property type="entry name" value="APS"/>
</dbReference>
<feature type="binding site" evidence="17">
    <location>
        <begin position="151"/>
        <end position="154"/>
    </location>
    <ligand>
        <name>GTP</name>
        <dbReference type="ChEBI" id="CHEBI:37565"/>
    </ligand>
</feature>
<dbReference type="UniPathway" id="UPA00140">
    <property type="reaction ID" value="UER00204"/>
</dbReference>
<dbReference type="Gene3D" id="2.40.30.10">
    <property type="entry name" value="Translation factors"/>
    <property type="match status" value="2"/>
</dbReference>
<keyword evidence="7" id="KW-0536">Nodulation</keyword>
<dbReference type="InterPro" id="IPR059117">
    <property type="entry name" value="APS_kinase_dom"/>
</dbReference>
<dbReference type="Pfam" id="PF00009">
    <property type="entry name" value="GTP_EFTU"/>
    <property type="match status" value="1"/>
</dbReference>
<keyword evidence="21" id="KW-1185">Reference proteome</keyword>
<dbReference type="InterPro" id="IPR044138">
    <property type="entry name" value="CysN_II"/>
</dbReference>